<dbReference type="PANTHER" id="PTHR31973:SF197">
    <property type="entry name" value="SWIM-TYPE DOMAIN-CONTAINING PROTEIN"/>
    <property type="match status" value="1"/>
</dbReference>
<keyword evidence="2" id="KW-1185">Reference proteome</keyword>
<evidence type="ECO:0000313" key="1">
    <source>
        <dbReference type="EMBL" id="KAK2637339.1"/>
    </source>
</evidence>
<dbReference type="Proteomes" id="UP001280121">
    <property type="component" value="Unassembled WGS sequence"/>
</dbReference>
<evidence type="ECO:0000313" key="2">
    <source>
        <dbReference type="Proteomes" id="UP001280121"/>
    </source>
</evidence>
<organism evidence="1 2">
    <name type="scientific">Dipteronia dyeriana</name>
    <dbReference type="NCBI Taxonomy" id="168575"/>
    <lineage>
        <taxon>Eukaryota</taxon>
        <taxon>Viridiplantae</taxon>
        <taxon>Streptophyta</taxon>
        <taxon>Embryophyta</taxon>
        <taxon>Tracheophyta</taxon>
        <taxon>Spermatophyta</taxon>
        <taxon>Magnoliopsida</taxon>
        <taxon>eudicotyledons</taxon>
        <taxon>Gunneridae</taxon>
        <taxon>Pentapetalae</taxon>
        <taxon>rosids</taxon>
        <taxon>malvids</taxon>
        <taxon>Sapindales</taxon>
        <taxon>Sapindaceae</taxon>
        <taxon>Hippocastanoideae</taxon>
        <taxon>Acereae</taxon>
        <taxon>Dipteronia</taxon>
    </lineage>
</organism>
<proteinExistence type="predicted"/>
<reference evidence="1" key="1">
    <citation type="journal article" date="2023" name="Plant J.">
        <title>Genome sequences and population genomics provide insights into the demographic history, inbreeding, and mutation load of two 'living fossil' tree species of Dipteronia.</title>
        <authorList>
            <person name="Feng Y."/>
            <person name="Comes H.P."/>
            <person name="Chen J."/>
            <person name="Zhu S."/>
            <person name="Lu R."/>
            <person name="Zhang X."/>
            <person name="Li P."/>
            <person name="Qiu J."/>
            <person name="Olsen K.M."/>
            <person name="Qiu Y."/>
        </authorList>
    </citation>
    <scope>NUCLEOTIDE SEQUENCE</scope>
    <source>
        <strain evidence="1">KIB01</strain>
    </source>
</reference>
<sequence length="124" mass="14095">MVRSVTGRRKLCPRMTTNKEANAKWVASVLESSILANLKLSAKSLKMQLLERFSVTCSSLTMYRAKNIVLNNLKTDHIDTYVKMKKYGNTIIAMNPGNCVKICLTQVPETNPRFERFFLSFKAS</sequence>
<gene>
    <name evidence="1" type="ORF">Ddye_032131</name>
</gene>
<dbReference type="AlphaFoldDB" id="A0AAD9TKL4"/>
<protein>
    <submittedName>
        <fullName evidence="1">Uncharacterized protein</fullName>
    </submittedName>
</protein>
<name>A0AAD9TKL4_9ROSI</name>
<comment type="caution">
    <text evidence="1">The sequence shown here is derived from an EMBL/GenBank/DDBJ whole genome shotgun (WGS) entry which is preliminary data.</text>
</comment>
<dbReference type="PANTHER" id="PTHR31973">
    <property type="entry name" value="POLYPROTEIN, PUTATIVE-RELATED"/>
    <property type="match status" value="1"/>
</dbReference>
<accession>A0AAD9TKL4</accession>
<dbReference type="EMBL" id="JANJYI010000009">
    <property type="protein sequence ID" value="KAK2637339.1"/>
    <property type="molecule type" value="Genomic_DNA"/>
</dbReference>